<proteinExistence type="inferred from homology"/>
<reference evidence="9" key="1">
    <citation type="journal article" date="2023" name="Insect Mol. Biol.">
        <title>Genome sequencing provides insights into the evolution of gene families encoding plant cell wall-degrading enzymes in longhorned beetles.</title>
        <authorList>
            <person name="Shin N.R."/>
            <person name="Okamura Y."/>
            <person name="Kirsch R."/>
            <person name="Pauchet Y."/>
        </authorList>
    </citation>
    <scope>NUCLEOTIDE SEQUENCE</scope>
    <source>
        <strain evidence="9">MMC_N1</strain>
    </source>
</reference>
<dbReference type="EMBL" id="JAPWTJ010000333">
    <property type="protein sequence ID" value="KAJ8979503.1"/>
    <property type="molecule type" value="Genomic_DNA"/>
</dbReference>
<dbReference type="Proteomes" id="UP001162164">
    <property type="component" value="Unassembled WGS sequence"/>
</dbReference>
<dbReference type="PROSITE" id="PS50189">
    <property type="entry name" value="NTR"/>
    <property type="match status" value="1"/>
</dbReference>
<comment type="subcellular location">
    <subcellularLocation>
        <location evidence="1">Secreted</location>
    </subcellularLocation>
</comment>
<keyword evidence="7" id="KW-0481">Metalloenzyme inhibitor</keyword>
<dbReference type="SMART" id="SM00206">
    <property type="entry name" value="NTR"/>
    <property type="match status" value="1"/>
</dbReference>
<accession>A0ABQ9JMP4</accession>
<evidence type="ECO:0000256" key="2">
    <source>
        <dbReference type="ARBA" id="ARBA00011027"/>
    </source>
</evidence>
<dbReference type="Gene3D" id="2.40.50.120">
    <property type="match status" value="1"/>
</dbReference>
<dbReference type="InterPro" id="IPR008993">
    <property type="entry name" value="TIMP-like_OB-fold"/>
</dbReference>
<sequence length="152" mass="17868">MAALSKLKLLSSNLIINNENFHLILARVKRVRVYNDSKIYKVRVRREYKVSEKGILALKSGRLITHRDGAMCGSELQPGKLYALSGRIHSLKAYINLCNMAIEWEQLTRRQRKGLKRMYKLGCLCNVKTCMYQRCYRQKDDCNWTSECQYKR</sequence>
<evidence type="ECO:0000313" key="10">
    <source>
        <dbReference type="Proteomes" id="UP001162164"/>
    </source>
</evidence>
<dbReference type="SUPFAM" id="SSF50242">
    <property type="entry name" value="TIMP-like"/>
    <property type="match status" value="1"/>
</dbReference>
<dbReference type="Pfam" id="PF00965">
    <property type="entry name" value="TIMP"/>
    <property type="match status" value="1"/>
</dbReference>
<dbReference type="Gene3D" id="3.90.370.10">
    <property type="entry name" value="Tissue inhibitor of metalloproteinase-1. Chain B, domain 1"/>
    <property type="match status" value="1"/>
</dbReference>
<protein>
    <recommendedName>
        <fullName evidence="8">NTR domain-containing protein</fullName>
    </recommendedName>
</protein>
<evidence type="ECO:0000313" key="9">
    <source>
        <dbReference type="EMBL" id="KAJ8979503.1"/>
    </source>
</evidence>
<dbReference type="InterPro" id="IPR027465">
    <property type="entry name" value="TIMP_C"/>
</dbReference>
<keyword evidence="6" id="KW-1015">Disulfide bond</keyword>
<dbReference type="PANTHER" id="PTHR11844">
    <property type="entry name" value="METALLOPROTEASE INHIBITOR"/>
    <property type="match status" value="1"/>
</dbReference>
<evidence type="ECO:0000256" key="4">
    <source>
        <dbReference type="ARBA" id="ARBA00022608"/>
    </source>
</evidence>
<name>A0ABQ9JMP4_9CUCU</name>
<feature type="domain" description="NTR" evidence="8">
    <location>
        <begin position="1"/>
        <end position="123"/>
    </location>
</feature>
<dbReference type="InterPro" id="IPR001820">
    <property type="entry name" value="TIMP"/>
</dbReference>
<dbReference type="PANTHER" id="PTHR11844:SF33">
    <property type="entry name" value="TISSUE INHIBITOR OF METALLOPROTEINASE"/>
    <property type="match status" value="1"/>
</dbReference>
<keyword evidence="3" id="KW-0964">Secreted</keyword>
<evidence type="ECO:0000259" key="8">
    <source>
        <dbReference type="PROSITE" id="PS50189"/>
    </source>
</evidence>
<evidence type="ECO:0000256" key="3">
    <source>
        <dbReference type="ARBA" id="ARBA00022525"/>
    </source>
</evidence>
<comment type="similarity">
    <text evidence="2">Belongs to the protease inhibitor I35 (TIMP) family.</text>
</comment>
<gene>
    <name evidence="9" type="ORF">NQ317_015681</name>
</gene>
<keyword evidence="10" id="KW-1185">Reference proteome</keyword>
<evidence type="ECO:0000256" key="6">
    <source>
        <dbReference type="ARBA" id="ARBA00023157"/>
    </source>
</evidence>
<evidence type="ECO:0000256" key="5">
    <source>
        <dbReference type="ARBA" id="ARBA00022690"/>
    </source>
</evidence>
<dbReference type="InterPro" id="IPR001134">
    <property type="entry name" value="Netrin_domain"/>
</dbReference>
<evidence type="ECO:0000256" key="7">
    <source>
        <dbReference type="ARBA" id="ARBA00023215"/>
    </source>
</evidence>
<keyword evidence="5" id="KW-0646">Protease inhibitor</keyword>
<comment type="caution">
    <text evidence="9">The sequence shown here is derived from an EMBL/GenBank/DDBJ whole genome shotgun (WGS) entry which is preliminary data.</text>
</comment>
<keyword evidence="4" id="KW-0483">Metalloprotease inhibitor</keyword>
<evidence type="ECO:0000256" key="1">
    <source>
        <dbReference type="ARBA" id="ARBA00004613"/>
    </source>
</evidence>
<organism evidence="9 10">
    <name type="scientific">Molorchus minor</name>
    <dbReference type="NCBI Taxonomy" id="1323400"/>
    <lineage>
        <taxon>Eukaryota</taxon>
        <taxon>Metazoa</taxon>
        <taxon>Ecdysozoa</taxon>
        <taxon>Arthropoda</taxon>
        <taxon>Hexapoda</taxon>
        <taxon>Insecta</taxon>
        <taxon>Pterygota</taxon>
        <taxon>Neoptera</taxon>
        <taxon>Endopterygota</taxon>
        <taxon>Coleoptera</taxon>
        <taxon>Polyphaga</taxon>
        <taxon>Cucujiformia</taxon>
        <taxon>Chrysomeloidea</taxon>
        <taxon>Cerambycidae</taxon>
        <taxon>Lamiinae</taxon>
        <taxon>Monochamini</taxon>
        <taxon>Molorchus</taxon>
    </lineage>
</organism>